<dbReference type="CDD" id="cd03789">
    <property type="entry name" value="GT9_LPS_heptosyltransferase"/>
    <property type="match status" value="1"/>
</dbReference>
<dbReference type="Gene3D" id="3.40.50.2000">
    <property type="entry name" value="Glycogen Phosphorylase B"/>
    <property type="match status" value="2"/>
</dbReference>
<evidence type="ECO:0000256" key="2">
    <source>
        <dbReference type="ARBA" id="ARBA00022679"/>
    </source>
</evidence>
<protein>
    <submittedName>
        <fullName evidence="3">ADP-heptose:LPS heptosyltransferase</fullName>
    </submittedName>
</protein>
<reference evidence="3 4" key="1">
    <citation type="submission" date="2017-06" db="EMBL/GenBank/DDBJ databases">
        <authorList>
            <person name="Kim H.J."/>
            <person name="Triplett B.A."/>
        </authorList>
    </citation>
    <scope>NUCLEOTIDE SEQUENCE [LARGE SCALE GENOMIC DNA]</scope>
    <source>
        <strain evidence="3 4">U15</strain>
    </source>
</reference>
<dbReference type="GO" id="GO:0008713">
    <property type="term" value="F:ADP-heptose-lipopolysaccharide heptosyltransferase activity"/>
    <property type="evidence" value="ECO:0007669"/>
    <property type="project" value="TreeGrafter"/>
</dbReference>
<name>A0A239J239_9BURK</name>
<evidence type="ECO:0000313" key="4">
    <source>
        <dbReference type="Proteomes" id="UP000198284"/>
    </source>
</evidence>
<gene>
    <name evidence="3" type="ORF">SAMN06265795_11159</name>
</gene>
<dbReference type="Proteomes" id="UP000198284">
    <property type="component" value="Unassembled WGS sequence"/>
</dbReference>
<evidence type="ECO:0000256" key="1">
    <source>
        <dbReference type="ARBA" id="ARBA00022676"/>
    </source>
</evidence>
<keyword evidence="2 3" id="KW-0808">Transferase</keyword>
<dbReference type="GO" id="GO:0005829">
    <property type="term" value="C:cytosol"/>
    <property type="evidence" value="ECO:0007669"/>
    <property type="project" value="TreeGrafter"/>
</dbReference>
<dbReference type="OrthoDB" id="9797795at2"/>
<dbReference type="EMBL" id="FZOT01000011">
    <property type="protein sequence ID" value="SNS99333.1"/>
    <property type="molecule type" value="Genomic_DNA"/>
</dbReference>
<dbReference type="GO" id="GO:0009244">
    <property type="term" value="P:lipopolysaccharide core region biosynthetic process"/>
    <property type="evidence" value="ECO:0007669"/>
    <property type="project" value="TreeGrafter"/>
</dbReference>
<organism evidence="3 4">
    <name type="scientific">Noviherbaspirillum humi</name>
    <dbReference type="NCBI Taxonomy" id="1688639"/>
    <lineage>
        <taxon>Bacteria</taxon>
        <taxon>Pseudomonadati</taxon>
        <taxon>Pseudomonadota</taxon>
        <taxon>Betaproteobacteria</taxon>
        <taxon>Burkholderiales</taxon>
        <taxon>Oxalobacteraceae</taxon>
        <taxon>Noviherbaspirillum</taxon>
    </lineage>
</organism>
<dbReference type="RefSeq" id="WP_143131314.1">
    <property type="nucleotide sequence ID" value="NZ_FZOT01000011.1"/>
</dbReference>
<dbReference type="AlphaFoldDB" id="A0A239J239"/>
<dbReference type="InterPro" id="IPR051199">
    <property type="entry name" value="LPS_LOS_Heptosyltrfase"/>
</dbReference>
<dbReference type="PANTHER" id="PTHR30160:SF1">
    <property type="entry name" value="LIPOPOLYSACCHARIDE 1,2-N-ACETYLGLUCOSAMINETRANSFERASE-RELATED"/>
    <property type="match status" value="1"/>
</dbReference>
<sequence>MAIDFDSLRRIAVFRALQLGDLLVTVPALRALRAAAPQAQIVLVGLPWAASFAERFEKYVDEHLVFPGFPGLPESAPDMAAIPRFFAQAQSYQFDLAIQLHGSGLQTNPLAVAMGARRNAGFFVPGHYCPDPELFADWQDSEHEVLRYLRLMRFLGIETRGEALEFPLTGRDFQSLRHGAAMADIDLPAPGGYACIHPGSRLPSRRWPPERFAQVADALAAEGLQIVLTGSDGERDIIAAVRAAMHAPALDLCGRTDLGALAALVAQARLVVCNDTGISHVAAGVATPSVVISSGADARRWAPLDANRHRLLFAHAPCRPCAHVVCPVAGHPCATDVSAERVIAEALDLCAADLPRPVRAVNADLQAAPMPLRFIQDIRRLES</sequence>
<dbReference type="PANTHER" id="PTHR30160">
    <property type="entry name" value="TETRAACYLDISACCHARIDE 4'-KINASE-RELATED"/>
    <property type="match status" value="1"/>
</dbReference>
<evidence type="ECO:0000313" key="3">
    <source>
        <dbReference type="EMBL" id="SNS99333.1"/>
    </source>
</evidence>
<dbReference type="SUPFAM" id="SSF53756">
    <property type="entry name" value="UDP-Glycosyltransferase/glycogen phosphorylase"/>
    <property type="match status" value="1"/>
</dbReference>
<accession>A0A239J239</accession>
<dbReference type="Pfam" id="PF01075">
    <property type="entry name" value="Glyco_transf_9"/>
    <property type="match status" value="1"/>
</dbReference>
<proteinExistence type="predicted"/>
<keyword evidence="4" id="KW-1185">Reference proteome</keyword>
<dbReference type="InterPro" id="IPR002201">
    <property type="entry name" value="Glyco_trans_9"/>
</dbReference>
<keyword evidence="1" id="KW-0328">Glycosyltransferase</keyword>